<evidence type="ECO:0000256" key="6">
    <source>
        <dbReference type="ARBA" id="ARBA00022967"/>
    </source>
</evidence>
<dbReference type="PROSITE" id="PS50893">
    <property type="entry name" value="ABC_TRANSPORTER_2"/>
    <property type="match status" value="1"/>
</dbReference>
<comment type="caution">
    <text evidence="9">The sequence shown here is derived from an EMBL/GenBank/DDBJ whole genome shotgun (WGS) entry which is preliminary data.</text>
</comment>
<dbReference type="PANTHER" id="PTHR43875:SF15">
    <property type="entry name" value="TREHALOSE IMPORT ATP-BINDING PROTEIN SUGC"/>
    <property type="match status" value="1"/>
</dbReference>
<comment type="similarity">
    <text evidence="2">Belongs to the ABC transporter superfamily.</text>
</comment>
<evidence type="ECO:0000256" key="5">
    <source>
        <dbReference type="ARBA" id="ARBA00022840"/>
    </source>
</evidence>
<dbReference type="PANTHER" id="PTHR43875">
    <property type="entry name" value="MALTODEXTRIN IMPORT ATP-BINDING PROTEIN MSMX"/>
    <property type="match status" value="1"/>
</dbReference>
<evidence type="ECO:0000256" key="7">
    <source>
        <dbReference type="ARBA" id="ARBA00023136"/>
    </source>
</evidence>
<keyword evidence="7" id="KW-0472">Membrane</keyword>
<keyword evidence="4" id="KW-0547">Nucleotide-binding</keyword>
<dbReference type="Pfam" id="PF08402">
    <property type="entry name" value="TOBE_2"/>
    <property type="match status" value="1"/>
</dbReference>
<keyword evidence="3" id="KW-1003">Cell membrane</keyword>
<evidence type="ECO:0000313" key="10">
    <source>
        <dbReference type="Proteomes" id="UP001430804"/>
    </source>
</evidence>
<dbReference type="InterPro" id="IPR003439">
    <property type="entry name" value="ABC_transporter-like_ATP-bd"/>
</dbReference>
<evidence type="ECO:0000256" key="3">
    <source>
        <dbReference type="ARBA" id="ARBA00022475"/>
    </source>
</evidence>
<dbReference type="SMART" id="SM00382">
    <property type="entry name" value="AAA"/>
    <property type="match status" value="1"/>
</dbReference>
<proteinExistence type="inferred from homology"/>
<dbReference type="InterPro" id="IPR047641">
    <property type="entry name" value="ABC_transpr_MalK/UgpC-like"/>
</dbReference>
<sequence>MASIAFKNVTKRFGDTTAVDNVSFEIADNEFFCFFGPPLSGKSTLLRLLLGLEVPDSGEIYIDGKAVTTLQASQRNIAMVFQNLALFPHMTALDNIRFPLVERKMSETHIRQKVEDVSAKLHIEHILHKLPAHLSGGERQRVAIARALVRDPVAYLMDDPISALDARLREETRVELKRIQRDAGKTLVYVTHDQEEAMSIADRMAILENGKIRQIGTPIDIYDRPVSKYVAGMLGSPAINFFQLDDTQASGIRLAGEGLIQLDAREVPANAVQVGLRPENLAIRPDGGAGDVATARISSVEPLGGFTVVTVAPQQSKSQTVYRALLRGQHQMEVGTEVTLGYQPDQLISFDQNGLAIG</sequence>
<evidence type="ECO:0000256" key="1">
    <source>
        <dbReference type="ARBA" id="ARBA00004417"/>
    </source>
</evidence>
<protein>
    <submittedName>
        <fullName evidence="9">ABC transporter ATP-binding protein</fullName>
    </submittedName>
</protein>
<keyword evidence="5 9" id="KW-0067">ATP-binding</keyword>
<dbReference type="Pfam" id="PF00005">
    <property type="entry name" value="ABC_tran"/>
    <property type="match status" value="1"/>
</dbReference>
<dbReference type="Proteomes" id="UP001430804">
    <property type="component" value="Unassembled WGS sequence"/>
</dbReference>
<dbReference type="InterPro" id="IPR017871">
    <property type="entry name" value="ABC_transporter-like_CS"/>
</dbReference>
<reference evidence="9" key="1">
    <citation type="submission" date="2021-07" db="EMBL/GenBank/DDBJ databases">
        <title>Pseudohoeflea marina sp. nov. a polyhydroxyalcanoate-producing bacterium.</title>
        <authorList>
            <person name="Zheng W."/>
            <person name="Yu S."/>
            <person name="Huang Y."/>
        </authorList>
    </citation>
    <scope>NUCLEOTIDE SEQUENCE</scope>
    <source>
        <strain evidence="9">DP4N28-3</strain>
    </source>
</reference>
<comment type="subcellular location">
    <subcellularLocation>
        <location evidence="1">Cell inner membrane</location>
        <topology evidence="1">Peripheral membrane protein</topology>
    </subcellularLocation>
</comment>
<dbReference type="RefSeq" id="WP_219157788.1">
    <property type="nucleotide sequence ID" value="NZ_JAHWQX010000001.1"/>
</dbReference>
<feature type="domain" description="ABC transporter" evidence="8">
    <location>
        <begin position="4"/>
        <end position="234"/>
    </location>
</feature>
<evidence type="ECO:0000256" key="2">
    <source>
        <dbReference type="ARBA" id="ARBA00005417"/>
    </source>
</evidence>
<gene>
    <name evidence="9" type="ORF">KY465_01705</name>
</gene>
<evidence type="ECO:0000256" key="4">
    <source>
        <dbReference type="ARBA" id="ARBA00022741"/>
    </source>
</evidence>
<dbReference type="PROSITE" id="PS00211">
    <property type="entry name" value="ABC_TRANSPORTER_1"/>
    <property type="match status" value="1"/>
</dbReference>
<evidence type="ECO:0000259" key="8">
    <source>
        <dbReference type="PROSITE" id="PS50893"/>
    </source>
</evidence>
<dbReference type="GO" id="GO:0005524">
    <property type="term" value="F:ATP binding"/>
    <property type="evidence" value="ECO:0007669"/>
    <property type="project" value="UniProtKB-KW"/>
</dbReference>
<dbReference type="InterPro" id="IPR013611">
    <property type="entry name" value="Transp-assoc_OB_typ2"/>
</dbReference>
<dbReference type="EMBL" id="JAHWQX010000001">
    <property type="protein sequence ID" value="MBW3095988.1"/>
    <property type="molecule type" value="Genomic_DNA"/>
</dbReference>
<dbReference type="InterPro" id="IPR003593">
    <property type="entry name" value="AAA+_ATPase"/>
</dbReference>
<keyword evidence="10" id="KW-1185">Reference proteome</keyword>
<evidence type="ECO:0000313" key="9">
    <source>
        <dbReference type="EMBL" id="MBW3095988.1"/>
    </source>
</evidence>
<name>A0ABS6WK12_9HYPH</name>
<organism evidence="9 10">
    <name type="scientific">Pseudohoeflea coraliihabitans</name>
    <dbReference type="NCBI Taxonomy" id="2860393"/>
    <lineage>
        <taxon>Bacteria</taxon>
        <taxon>Pseudomonadati</taxon>
        <taxon>Pseudomonadota</taxon>
        <taxon>Alphaproteobacteria</taxon>
        <taxon>Hyphomicrobiales</taxon>
        <taxon>Rhizobiaceae</taxon>
        <taxon>Pseudohoeflea</taxon>
    </lineage>
</organism>
<accession>A0ABS6WK12</accession>
<keyword evidence="6" id="KW-1278">Translocase</keyword>